<accession>A0A9Q5N6W1</accession>
<protein>
    <submittedName>
        <fullName evidence="2">Uncharacterized protein</fullName>
    </submittedName>
</protein>
<dbReference type="EMBL" id="LNZH02000204">
    <property type="protein sequence ID" value="OCB86103.1"/>
    <property type="molecule type" value="Genomic_DNA"/>
</dbReference>
<evidence type="ECO:0000313" key="2">
    <source>
        <dbReference type="EMBL" id="OCB86103.1"/>
    </source>
</evidence>
<feature type="compositionally biased region" description="Low complexity" evidence="1">
    <location>
        <begin position="124"/>
        <end position="140"/>
    </location>
</feature>
<dbReference type="AlphaFoldDB" id="A0A9Q5N6W1"/>
<dbReference type="Proteomes" id="UP000757232">
    <property type="component" value="Unassembled WGS sequence"/>
</dbReference>
<comment type="caution">
    <text evidence="2">The sequence shown here is derived from an EMBL/GenBank/DDBJ whole genome shotgun (WGS) entry which is preliminary data.</text>
</comment>
<evidence type="ECO:0000313" key="3">
    <source>
        <dbReference type="Proteomes" id="UP000757232"/>
    </source>
</evidence>
<gene>
    <name evidence="2" type="ORF">A7U60_g6690</name>
</gene>
<name>A0A9Q5N6W1_SANBA</name>
<proteinExistence type="predicted"/>
<organism evidence="2 3">
    <name type="scientific">Sanghuangporus baumii</name>
    <name type="common">Phellinus baumii</name>
    <dbReference type="NCBI Taxonomy" id="108892"/>
    <lineage>
        <taxon>Eukaryota</taxon>
        <taxon>Fungi</taxon>
        <taxon>Dikarya</taxon>
        <taxon>Basidiomycota</taxon>
        <taxon>Agaricomycotina</taxon>
        <taxon>Agaricomycetes</taxon>
        <taxon>Hymenochaetales</taxon>
        <taxon>Hymenochaetaceae</taxon>
        <taxon>Sanghuangporus</taxon>
    </lineage>
</organism>
<evidence type="ECO:0000256" key="1">
    <source>
        <dbReference type="SAM" id="MobiDB-lite"/>
    </source>
</evidence>
<feature type="region of interest" description="Disordered" evidence="1">
    <location>
        <begin position="51"/>
        <end position="158"/>
    </location>
</feature>
<feature type="compositionally biased region" description="Polar residues" evidence="1">
    <location>
        <begin position="71"/>
        <end position="115"/>
    </location>
</feature>
<keyword evidence="3" id="KW-1185">Reference proteome</keyword>
<sequence length="178" mass="19877">MDLKLLATTFLINLNFAYERSGIGACRRAFPEDDKDLIRRAYEKRIKDVEDDARELQEKPNAGLSEPCSPDDTSNFLNEYTTFDWNTPNSSVEDASPAESGTQSPVSSMDSTWNMSYEPPPSSPSELPSSSNSPSHSQSYSPPPCDDTVERSRRGRRVTCKTSISMSCSYPVMLLKEE</sequence>
<reference evidence="2" key="1">
    <citation type="submission" date="2016-06" db="EMBL/GenBank/DDBJ databases">
        <title>Draft Genome sequence of the fungus Inonotus baumii.</title>
        <authorList>
            <person name="Zhu H."/>
            <person name="Lin W."/>
        </authorList>
    </citation>
    <scope>NUCLEOTIDE SEQUENCE</scope>
    <source>
        <strain evidence="2">821</strain>
    </source>
</reference>